<dbReference type="OrthoDB" id="95460at2"/>
<protein>
    <submittedName>
        <fullName evidence="2">Transcriptional regulator</fullName>
    </submittedName>
</protein>
<dbReference type="PROSITE" id="PS00372">
    <property type="entry name" value="PTS_EIIA_TYPE_2_HIS"/>
    <property type="match status" value="1"/>
</dbReference>
<evidence type="ECO:0000313" key="2">
    <source>
        <dbReference type="EMBL" id="AUD78247.1"/>
    </source>
</evidence>
<sequence length="182" mass="20154">MHIEDVIAPELCVLGAQATSRKKALQFIATLFADHNSQYEPFLLLKALVAREQMGTTAIGNGVALPHGRVGSCEEPLAVFVTLAEPIDFDAPDQEPVDIVFALIVPKQFDFQQLNGLDGLIEILKDKKVCAQIRHAHNNQALYEIIESAIAQHEKAQGLERVNSERTNNEKSKEKKEIEDNA</sequence>
<dbReference type="Proteomes" id="UP000232693">
    <property type="component" value="Chromosome"/>
</dbReference>
<dbReference type="Pfam" id="PF00359">
    <property type="entry name" value="PTS_EIIA_2"/>
    <property type="match status" value="1"/>
</dbReference>
<dbReference type="CDD" id="cd00211">
    <property type="entry name" value="PTS_IIA_fru"/>
    <property type="match status" value="1"/>
</dbReference>
<dbReference type="PROSITE" id="PS51094">
    <property type="entry name" value="PTS_EIIA_TYPE_2"/>
    <property type="match status" value="1"/>
</dbReference>
<dbReference type="SUPFAM" id="SSF55804">
    <property type="entry name" value="Phoshotransferase/anion transport protein"/>
    <property type="match status" value="1"/>
</dbReference>
<dbReference type="InterPro" id="IPR002178">
    <property type="entry name" value="PTS_EIIA_type-2_dom"/>
</dbReference>
<dbReference type="GO" id="GO:0030295">
    <property type="term" value="F:protein kinase activator activity"/>
    <property type="evidence" value="ECO:0007669"/>
    <property type="project" value="TreeGrafter"/>
</dbReference>
<dbReference type="EMBL" id="CP025120">
    <property type="protein sequence ID" value="AUD78247.1"/>
    <property type="molecule type" value="Genomic_DNA"/>
</dbReference>
<dbReference type="KEGG" id="kpd:CW740_02925"/>
<evidence type="ECO:0000256" key="1">
    <source>
        <dbReference type="SAM" id="MobiDB-lite"/>
    </source>
</evidence>
<dbReference type="InterPro" id="IPR016152">
    <property type="entry name" value="PTrfase/Anion_transptr"/>
</dbReference>
<proteinExistence type="predicted"/>
<gene>
    <name evidence="2" type="ORF">CW740_02925</name>
</gene>
<keyword evidence="3" id="KW-1185">Reference proteome</keyword>
<organism evidence="2 3">
    <name type="scientific">Kangiella profundi</name>
    <dbReference type="NCBI Taxonomy" id="1561924"/>
    <lineage>
        <taxon>Bacteria</taxon>
        <taxon>Pseudomonadati</taxon>
        <taxon>Pseudomonadota</taxon>
        <taxon>Gammaproteobacteria</taxon>
        <taxon>Kangiellales</taxon>
        <taxon>Kangiellaceae</taxon>
        <taxon>Kangiella</taxon>
    </lineage>
</organism>
<dbReference type="PANTHER" id="PTHR47738">
    <property type="entry name" value="PTS SYSTEM FRUCTOSE-LIKE EIIA COMPONENT-RELATED"/>
    <property type="match status" value="1"/>
</dbReference>
<evidence type="ECO:0000313" key="3">
    <source>
        <dbReference type="Proteomes" id="UP000232693"/>
    </source>
</evidence>
<accession>A0A2K9A9Z4</accession>
<dbReference type="AlphaFoldDB" id="A0A2K9A9Z4"/>
<dbReference type="Gene3D" id="3.40.930.10">
    <property type="entry name" value="Mannitol-specific EII, Chain A"/>
    <property type="match status" value="1"/>
</dbReference>
<dbReference type="InterPro" id="IPR051541">
    <property type="entry name" value="PTS_SugarTrans_NitroReg"/>
</dbReference>
<feature type="region of interest" description="Disordered" evidence="1">
    <location>
        <begin position="157"/>
        <end position="182"/>
    </location>
</feature>
<reference evidence="2 3" key="1">
    <citation type="submission" date="2017-12" db="EMBL/GenBank/DDBJ databases">
        <title>Kangiella profundi FT102 completed genome.</title>
        <authorList>
            <person name="Xu J."/>
            <person name="Wang J."/>
            <person name="Lu Y."/>
        </authorList>
    </citation>
    <scope>NUCLEOTIDE SEQUENCE [LARGE SCALE GENOMIC DNA]</scope>
    <source>
        <strain evidence="2 3">FT102</strain>
    </source>
</reference>
<dbReference type="PANTHER" id="PTHR47738:SF1">
    <property type="entry name" value="NITROGEN REGULATORY PROTEIN"/>
    <property type="match status" value="1"/>
</dbReference>
<dbReference type="RefSeq" id="WP_106646124.1">
    <property type="nucleotide sequence ID" value="NZ_BMGO01000002.1"/>
</dbReference>
<name>A0A2K9A9Z4_9GAMM</name>